<dbReference type="EMBL" id="RCHS01000471">
    <property type="protein sequence ID" value="RMX58686.1"/>
    <property type="molecule type" value="Genomic_DNA"/>
</dbReference>
<dbReference type="PANTHER" id="PTHR34033">
    <property type="entry name" value="AP-5 COMPLEX SUBUNIT BETA-1"/>
    <property type="match status" value="1"/>
</dbReference>
<organism evidence="2 3">
    <name type="scientific">Pocillopora damicornis</name>
    <name type="common">Cauliflower coral</name>
    <name type="synonym">Millepora damicornis</name>
    <dbReference type="NCBI Taxonomy" id="46731"/>
    <lineage>
        <taxon>Eukaryota</taxon>
        <taxon>Metazoa</taxon>
        <taxon>Cnidaria</taxon>
        <taxon>Anthozoa</taxon>
        <taxon>Hexacorallia</taxon>
        <taxon>Scleractinia</taxon>
        <taxon>Astrocoeniina</taxon>
        <taxon>Pocilloporidae</taxon>
        <taxon>Pocillopora</taxon>
    </lineage>
</organism>
<feature type="non-terminal residue" evidence="2">
    <location>
        <position position="96"/>
    </location>
</feature>
<evidence type="ECO:0000259" key="1">
    <source>
        <dbReference type="Pfam" id="PF21588"/>
    </source>
</evidence>
<dbReference type="Pfam" id="PF21588">
    <property type="entry name" value="AP5B1_middle"/>
    <property type="match status" value="1"/>
</dbReference>
<dbReference type="InterPro" id="IPR048979">
    <property type="entry name" value="AP5B1_middle"/>
</dbReference>
<dbReference type="Proteomes" id="UP000275408">
    <property type="component" value="Unassembled WGS sequence"/>
</dbReference>
<dbReference type="PANTHER" id="PTHR34033:SF1">
    <property type="entry name" value="AP-5 COMPLEX SUBUNIT BETA-1"/>
    <property type="match status" value="1"/>
</dbReference>
<dbReference type="GO" id="GO:0005765">
    <property type="term" value="C:lysosomal membrane"/>
    <property type="evidence" value="ECO:0007669"/>
    <property type="project" value="TreeGrafter"/>
</dbReference>
<comment type="caution">
    <text evidence="2">The sequence shown here is derived from an EMBL/GenBank/DDBJ whole genome shotgun (WGS) entry which is preliminary data.</text>
</comment>
<evidence type="ECO:0000313" key="2">
    <source>
        <dbReference type="EMBL" id="RMX58686.1"/>
    </source>
</evidence>
<dbReference type="GO" id="GO:0030119">
    <property type="term" value="C:AP-type membrane coat adaptor complex"/>
    <property type="evidence" value="ECO:0007669"/>
    <property type="project" value="TreeGrafter"/>
</dbReference>
<accession>A0A3M6UYA3</accession>
<reference evidence="2 3" key="1">
    <citation type="journal article" date="2018" name="Sci. Rep.">
        <title>Comparative analysis of the Pocillopora damicornis genome highlights role of immune system in coral evolution.</title>
        <authorList>
            <person name="Cunning R."/>
            <person name="Bay R.A."/>
            <person name="Gillette P."/>
            <person name="Baker A.C."/>
            <person name="Traylor-Knowles N."/>
        </authorList>
    </citation>
    <scope>NUCLEOTIDE SEQUENCE [LARGE SCALE GENOMIC DNA]</scope>
    <source>
        <strain evidence="2">RSMAS</strain>
        <tissue evidence="2">Whole animal</tissue>
    </source>
</reference>
<dbReference type="InterPro" id="IPR038741">
    <property type="entry name" value="AP5B1"/>
</dbReference>
<dbReference type="AlphaFoldDB" id="A0A3M6UYA3"/>
<keyword evidence="3" id="KW-1185">Reference proteome</keyword>
<protein>
    <recommendedName>
        <fullName evidence="1">AP5B1 middle domain-containing protein</fullName>
    </recommendedName>
</protein>
<evidence type="ECO:0000313" key="3">
    <source>
        <dbReference type="Proteomes" id="UP000275408"/>
    </source>
</evidence>
<dbReference type="OrthoDB" id="646197at2759"/>
<gene>
    <name evidence="2" type="ORF">pdam_00019441</name>
</gene>
<sequence>KLPTDLLRSLSDHVVSQPVESVLPNLTHHLKLLSLAMRGSDIQPSPTMRFLIQILDKADIARKGDWTVGNCVLAVCYSILLHHNSSSTITGLDGPV</sequence>
<feature type="domain" description="AP5B1 middle" evidence="1">
    <location>
        <begin position="2"/>
        <end position="86"/>
    </location>
</feature>
<feature type="non-terminal residue" evidence="2">
    <location>
        <position position="1"/>
    </location>
</feature>
<proteinExistence type="predicted"/>
<dbReference type="GO" id="GO:0016197">
    <property type="term" value="P:endosomal transport"/>
    <property type="evidence" value="ECO:0007669"/>
    <property type="project" value="InterPro"/>
</dbReference>
<name>A0A3M6UYA3_POCDA</name>